<name>A0A1L5PNC3_PSEPU</name>
<evidence type="ECO:0000313" key="2">
    <source>
        <dbReference type="Proteomes" id="UP000185146"/>
    </source>
</evidence>
<dbReference type="AlphaFoldDB" id="A0A1L5PNC3"/>
<dbReference type="SUPFAM" id="SSF51126">
    <property type="entry name" value="Pectin lyase-like"/>
    <property type="match status" value="2"/>
</dbReference>
<accession>A0A1L5PNC3</accession>
<dbReference type="Gene3D" id="2.160.20.10">
    <property type="entry name" value="Single-stranded right-handed beta-helix, Pectin lyase-like"/>
    <property type="match status" value="1"/>
</dbReference>
<evidence type="ECO:0008006" key="3">
    <source>
        <dbReference type="Google" id="ProtNLM"/>
    </source>
</evidence>
<proteinExistence type="predicted"/>
<dbReference type="Proteomes" id="UP000185146">
    <property type="component" value="Chromosome"/>
</dbReference>
<reference evidence="1 2" key="1">
    <citation type="submission" date="2016-12" db="EMBL/GenBank/DDBJ databases">
        <title>Draft Genome Sequence of Mercury Resistant Pseudomonas DRA525.</title>
        <authorList>
            <person name="Drace K.M."/>
        </authorList>
    </citation>
    <scope>NUCLEOTIDE SEQUENCE [LARGE SCALE GENOMIC DNA]</scope>
    <source>
        <strain evidence="1 2">DRA525</strain>
    </source>
</reference>
<evidence type="ECO:0000313" key="1">
    <source>
        <dbReference type="EMBL" id="APO81664.1"/>
    </source>
</evidence>
<dbReference type="EMBL" id="CP018743">
    <property type="protein sequence ID" value="APO81664.1"/>
    <property type="molecule type" value="Genomic_DNA"/>
</dbReference>
<dbReference type="InterPro" id="IPR012334">
    <property type="entry name" value="Pectin_lyas_fold"/>
</dbReference>
<organism evidence="1 2">
    <name type="scientific">Pseudomonas putida</name>
    <name type="common">Arthrobacter siderocapsulatus</name>
    <dbReference type="NCBI Taxonomy" id="303"/>
    <lineage>
        <taxon>Bacteria</taxon>
        <taxon>Pseudomonadati</taxon>
        <taxon>Pseudomonadota</taxon>
        <taxon>Gammaproteobacteria</taxon>
        <taxon>Pseudomonadales</taxon>
        <taxon>Pseudomonadaceae</taxon>
        <taxon>Pseudomonas</taxon>
    </lineage>
</organism>
<dbReference type="InterPro" id="IPR006626">
    <property type="entry name" value="PbH1"/>
</dbReference>
<dbReference type="SMART" id="SM00710">
    <property type="entry name" value="PbH1"/>
    <property type="match status" value="7"/>
</dbReference>
<dbReference type="RefSeq" id="WP_075044604.1">
    <property type="nucleotide sequence ID" value="NZ_CP018743.1"/>
</dbReference>
<dbReference type="InterPro" id="IPR011050">
    <property type="entry name" value="Pectin_lyase_fold/virulence"/>
</dbReference>
<protein>
    <recommendedName>
        <fullName evidence="3">Right handed beta helix domain-containing protein</fullName>
    </recommendedName>
</protein>
<gene>
    <name evidence="1" type="ORF">BL240_09485</name>
</gene>
<sequence>MRYNTGNPVGADCSSSPFDLHDNSGNIDVWANDRSRLTWPDRLGVERKTFFGMEQQVNDFLANQGFEPVPLVYVDGIGLTVERPTQLIERGDNLYSINLPASFPVELSGNWAADQSLLVAQVDRSLREELSDSTDPAKGAALVGYKRSRLTSAIDTAREALDAQPYSIFEFESYVINKPTALDPSTWDWAPAIAAALTLFTAEGGGVLVFPAGYSFPCRTKVGSFPNLKNVTLVGYGAEIVNYTGPLPMIVFGDATVDGTGRFTSFAVTVENVNVFGISFRSGNPFGSGTPGSDRWADATPFQFNTSRRCVVRDCSFTDLDFSAIDFGAASRDCLVDRCRFYSSRTEAGHANYGVRIFCYSTSVNVDLSPTDPTTGLLKTGYTLPPGTGNFGHENISVTNCYFENISHGVMTFAARRGTVSNNKFVNLSTRSVSLTTYTTDYLCYGNVHTLNTVEQPSSGVSVFYNFGQETFRNSVKGDKFLVFGAMNNATGFSPIKALLSAKGIVIESCEFNLESFNGGNGQFCIVVNNNSDARVSNCRFSSGLGQSICFSPTDSIANPGFNQPNIEISRNTFVSSVNGSIQLGNTTVAGGNFIIKDNVIEGGATRFVVNTASSATSVPRLALSGNRFVNSPVRYVDNTTTNKAIIRSTDVLEILTRLSTTAGVANPSTTSVTFDFSNYTIPACFSNGAKQYQFSAYGGRENSQASTDFIFRITGETATSVTGDIVRNAGTSTQTGYVSLRVLFTPFNT</sequence>